<evidence type="ECO:0000259" key="2">
    <source>
        <dbReference type="Pfam" id="PF01243"/>
    </source>
</evidence>
<accession>A0A927M1Z0</accession>
<dbReference type="InterPro" id="IPR012349">
    <property type="entry name" value="Split_barrel_FMN-bd"/>
</dbReference>
<feature type="domain" description="Pyridoxamine 5'-phosphate oxidase N-terminal" evidence="2">
    <location>
        <begin position="14"/>
        <end position="145"/>
    </location>
</feature>
<dbReference type="GO" id="GO:0016627">
    <property type="term" value="F:oxidoreductase activity, acting on the CH-CH group of donors"/>
    <property type="evidence" value="ECO:0007669"/>
    <property type="project" value="TreeGrafter"/>
</dbReference>
<dbReference type="GO" id="GO:0005829">
    <property type="term" value="C:cytosol"/>
    <property type="evidence" value="ECO:0007669"/>
    <property type="project" value="TreeGrafter"/>
</dbReference>
<comment type="caution">
    <text evidence="3">The sequence shown here is derived from an EMBL/GenBank/DDBJ whole genome shotgun (WGS) entry which is preliminary data.</text>
</comment>
<dbReference type="PANTHER" id="PTHR35176:SF4">
    <property type="entry name" value="PYRIDOXAMINE 5'-PHOSPHATE OXIDASE-RELATED FMN-BINDING"/>
    <property type="match status" value="1"/>
</dbReference>
<dbReference type="GO" id="GO:0070967">
    <property type="term" value="F:coenzyme F420 binding"/>
    <property type="evidence" value="ECO:0007669"/>
    <property type="project" value="TreeGrafter"/>
</dbReference>
<dbReference type="Proteomes" id="UP000649753">
    <property type="component" value="Unassembled WGS sequence"/>
</dbReference>
<proteinExistence type="predicted"/>
<gene>
    <name evidence="3" type="ORF">H4W31_000990</name>
</gene>
<evidence type="ECO:0000256" key="1">
    <source>
        <dbReference type="ARBA" id="ARBA00023002"/>
    </source>
</evidence>
<keyword evidence="1" id="KW-0560">Oxidoreductase</keyword>
<dbReference type="EMBL" id="JADBEB010000001">
    <property type="protein sequence ID" value="MBE1485352.1"/>
    <property type="molecule type" value="Genomic_DNA"/>
</dbReference>
<dbReference type="InterPro" id="IPR052019">
    <property type="entry name" value="F420H2_bilvrd_red/Heme_oxyg"/>
</dbReference>
<reference evidence="3" key="1">
    <citation type="submission" date="2020-10" db="EMBL/GenBank/DDBJ databases">
        <title>Sequencing the genomes of 1000 actinobacteria strains.</title>
        <authorList>
            <person name="Klenk H.-P."/>
        </authorList>
    </citation>
    <scope>NUCLEOTIDE SEQUENCE</scope>
    <source>
        <strain evidence="3">DSM 46832</strain>
    </source>
</reference>
<sequence>MLPHLGAEAGVRAEQRLRDQSVIWLTTVNPDGQPQTSPVGYVWNGTKFLVISKPGIAKVRNLRHNPRVALHLDLDADAEEFSVLTIEGVAELDPAPPGGSAPLSPDEVSAYVAKHLESMRWAGVTPEETFADFSTVIRVTPTRVRSY</sequence>
<evidence type="ECO:0000313" key="3">
    <source>
        <dbReference type="EMBL" id="MBE1485352.1"/>
    </source>
</evidence>
<dbReference type="InterPro" id="IPR011576">
    <property type="entry name" value="Pyridox_Oxase_N"/>
</dbReference>
<protein>
    <submittedName>
        <fullName evidence="3">PPOX class probable F420-dependent enzyme</fullName>
    </submittedName>
</protein>
<evidence type="ECO:0000313" key="4">
    <source>
        <dbReference type="Proteomes" id="UP000649753"/>
    </source>
</evidence>
<dbReference type="SUPFAM" id="SSF50475">
    <property type="entry name" value="FMN-binding split barrel"/>
    <property type="match status" value="1"/>
</dbReference>
<keyword evidence="4" id="KW-1185">Reference proteome</keyword>
<dbReference type="Pfam" id="PF01243">
    <property type="entry name" value="PNPOx_N"/>
    <property type="match status" value="1"/>
</dbReference>
<dbReference type="AlphaFoldDB" id="A0A927M1Z0"/>
<dbReference type="RefSeq" id="WP_192765551.1">
    <property type="nucleotide sequence ID" value="NZ_JADBEB010000001.1"/>
</dbReference>
<organism evidence="3 4">
    <name type="scientific">Plantactinospora soyae</name>
    <dbReference type="NCBI Taxonomy" id="1544732"/>
    <lineage>
        <taxon>Bacteria</taxon>
        <taxon>Bacillati</taxon>
        <taxon>Actinomycetota</taxon>
        <taxon>Actinomycetes</taxon>
        <taxon>Micromonosporales</taxon>
        <taxon>Micromonosporaceae</taxon>
        <taxon>Plantactinospora</taxon>
    </lineage>
</organism>
<dbReference type="PANTHER" id="PTHR35176">
    <property type="entry name" value="HEME OXYGENASE HI_0854-RELATED"/>
    <property type="match status" value="1"/>
</dbReference>
<dbReference type="Gene3D" id="2.30.110.10">
    <property type="entry name" value="Electron Transport, Fmn-binding Protein, Chain A"/>
    <property type="match status" value="1"/>
</dbReference>
<name>A0A927M1Z0_9ACTN</name>